<organism evidence="2 3">
    <name type="scientific">Tulasnella calospora MUT 4182</name>
    <dbReference type="NCBI Taxonomy" id="1051891"/>
    <lineage>
        <taxon>Eukaryota</taxon>
        <taxon>Fungi</taxon>
        <taxon>Dikarya</taxon>
        <taxon>Basidiomycota</taxon>
        <taxon>Agaricomycotina</taxon>
        <taxon>Agaricomycetes</taxon>
        <taxon>Cantharellales</taxon>
        <taxon>Tulasnellaceae</taxon>
        <taxon>Tulasnella</taxon>
    </lineage>
</organism>
<accession>A0A0C3M665</accession>
<evidence type="ECO:0000313" key="3">
    <source>
        <dbReference type="Proteomes" id="UP000054248"/>
    </source>
</evidence>
<sequence length="70" mass="7418">MKDLAPRTGSLRAPPYMRPSVSAASMPGLLHPGIWKPTTTTIEGAEVVQTPSPLAARPTLAPARAREGER</sequence>
<dbReference type="HOGENOM" id="CLU_2759685_0_0_1"/>
<name>A0A0C3M665_9AGAM</name>
<dbReference type="EMBL" id="KN822986">
    <property type="protein sequence ID" value="KIO29137.1"/>
    <property type="molecule type" value="Genomic_DNA"/>
</dbReference>
<feature type="compositionally biased region" description="Low complexity" evidence="1">
    <location>
        <begin position="50"/>
        <end position="63"/>
    </location>
</feature>
<proteinExistence type="predicted"/>
<dbReference type="AlphaFoldDB" id="A0A0C3M665"/>
<evidence type="ECO:0000256" key="1">
    <source>
        <dbReference type="SAM" id="MobiDB-lite"/>
    </source>
</evidence>
<reference evidence="3" key="2">
    <citation type="submission" date="2015-01" db="EMBL/GenBank/DDBJ databases">
        <title>Evolutionary Origins and Diversification of the Mycorrhizal Mutualists.</title>
        <authorList>
            <consortium name="DOE Joint Genome Institute"/>
            <consortium name="Mycorrhizal Genomics Consortium"/>
            <person name="Kohler A."/>
            <person name="Kuo A."/>
            <person name="Nagy L.G."/>
            <person name="Floudas D."/>
            <person name="Copeland A."/>
            <person name="Barry K.W."/>
            <person name="Cichocki N."/>
            <person name="Veneault-Fourrey C."/>
            <person name="LaButti K."/>
            <person name="Lindquist E.A."/>
            <person name="Lipzen A."/>
            <person name="Lundell T."/>
            <person name="Morin E."/>
            <person name="Murat C."/>
            <person name="Riley R."/>
            <person name="Ohm R."/>
            <person name="Sun H."/>
            <person name="Tunlid A."/>
            <person name="Henrissat B."/>
            <person name="Grigoriev I.V."/>
            <person name="Hibbett D.S."/>
            <person name="Martin F."/>
        </authorList>
    </citation>
    <scope>NUCLEOTIDE SEQUENCE [LARGE SCALE GENOMIC DNA]</scope>
    <source>
        <strain evidence="3">MUT 4182</strain>
    </source>
</reference>
<keyword evidence="3" id="KW-1185">Reference proteome</keyword>
<feature type="region of interest" description="Disordered" evidence="1">
    <location>
        <begin position="47"/>
        <end position="70"/>
    </location>
</feature>
<reference evidence="2 3" key="1">
    <citation type="submission" date="2014-04" db="EMBL/GenBank/DDBJ databases">
        <authorList>
            <consortium name="DOE Joint Genome Institute"/>
            <person name="Kuo A."/>
            <person name="Girlanda M."/>
            <person name="Perotto S."/>
            <person name="Kohler A."/>
            <person name="Nagy L.G."/>
            <person name="Floudas D."/>
            <person name="Copeland A."/>
            <person name="Barry K.W."/>
            <person name="Cichocki N."/>
            <person name="Veneault-Fourrey C."/>
            <person name="LaButti K."/>
            <person name="Lindquist E.A."/>
            <person name="Lipzen A."/>
            <person name="Lundell T."/>
            <person name="Morin E."/>
            <person name="Murat C."/>
            <person name="Sun H."/>
            <person name="Tunlid A."/>
            <person name="Henrissat B."/>
            <person name="Grigoriev I.V."/>
            <person name="Hibbett D.S."/>
            <person name="Martin F."/>
            <person name="Nordberg H.P."/>
            <person name="Cantor M.N."/>
            <person name="Hua S.X."/>
        </authorList>
    </citation>
    <scope>NUCLEOTIDE SEQUENCE [LARGE SCALE GENOMIC DNA]</scope>
    <source>
        <strain evidence="2 3">MUT 4182</strain>
    </source>
</reference>
<protein>
    <submittedName>
        <fullName evidence="2">Uncharacterized protein</fullName>
    </submittedName>
</protein>
<gene>
    <name evidence="2" type="ORF">M407DRAFT_21709</name>
</gene>
<evidence type="ECO:0000313" key="2">
    <source>
        <dbReference type="EMBL" id="KIO29137.1"/>
    </source>
</evidence>
<dbReference type="Proteomes" id="UP000054248">
    <property type="component" value="Unassembled WGS sequence"/>
</dbReference>